<dbReference type="EMBL" id="CP033041">
    <property type="protein sequence ID" value="AYM74101.1"/>
    <property type="molecule type" value="Genomic_DNA"/>
</dbReference>
<gene>
    <name evidence="5" type="ORF">D9Z05_13050</name>
    <name evidence="6" type="ORF">DTX73_09440</name>
</gene>
<dbReference type="Pfam" id="PF01832">
    <property type="entry name" value="Glucosaminidase"/>
    <property type="match status" value="1"/>
</dbReference>
<feature type="compositionally biased region" description="Polar residues" evidence="3">
    <location>
        <begin position="50"/>
        <end position="83"/>
    </location>
</feature>
<evidence type="ECO:0000313" key="5">
    <source>
        <dbReference type="EMBL" id="AYM74101.1"/>
    </source>
</evidence>
<dbReference type="SMART" id="SM00047">
    <property type="entry name" value="LYZ2"/>
    <property type="match status" value="1"/>
</dbReference>
<comment type="similarity">
    <text evidence="1">Belongs to the glycosyl hydrolase 73 family.</text>
</comment>
<evidence type="ECO:0000313" key="7">
    <source>
        <dbReference type="Proteomes" id="UP000275747"/>
    </source>
</evidence>
<keyword evidence="2" id="KW-0378">Hydrolase</keyword>
<evidence type="ECO:0000256" key="3">
    <source>
        <dbReference type="SAM" id="MobiDB-lite"/>
    </source>
</evidence>
<feature type="domain" description="Mannosyl-glycoprotein endo-beta-N-acetylglucosamidase-like" evidence="4">
    <location>
        <begin position="877"/>
        <end position="1042"/>
    </location>
</feature>
<evidence type="ECO:0000313" key="6">
    <source>
        <dbReference type="EMBL" id="KAA0689964.1"/>
    </source>
</evidence>
<evidence type="ECO:0000256" key="2">
    <source>
        <dbReference type="ARBA" id="ARBA00022801"/>
    </source>
</evidence>
<dbReference type="Proteomes" id="UP000448762">
    <property type="component" value="Unassembled WGS sequence"/>
</dbReference>
<accession>A0A7V7GLV7</accession>
<dbReference type="Gene3D" id="4.10.80.30">
    <property type="entry name" value="DNA polymerase, domain 6"/>
    <property type="match status" value="1"/>
</dbReference>
<dbReference type="GO" id="GO:0004040">
    <property type="term" value="F:amidase activity"/>
    <property type="evidence" value="ECO:0007669"/>
    <property type="project" value="InterPro"/>
</dbReference>
<feature type="region of interest" description="Disordered" evidence="3">
    <location>
        <begin position="369"/>
        <end position="423"/>
    </location>
</feature>
<dbReference type="EMBL" id="QOVC01000007">
    <property type="protein sequence ID" value="KAA0689964.1"/>
    <property type="molecule type" value="Genomic_DNA"/>
</dbReference>
<dbReference type="InterPro" id="IPR002901">
    <property type="entry name" value="MGlyc_endo_b_GlcNAc-like_dom"/>
</dbReference>
<dbReference type="InterPro" id="IPR006637">
    <property type="entry name" value="ChW"/>
</dbReference>
<feature type="compositionally biased region" description="Polar residues" evidence="3">
    <location>
        <begin position="378"/>
        <end position="394"/>
    </location>
</feature>
<reference evidence="5 7" key="2">
    <citation type="submission" date="2018-10" db="EMBL/GenBank/DDBJ databases">
        <title>Escaping from acidified nitrite in gastric host defense: Transcriptomic basis for resistance to free nitrous acid in Enterococcus faecalis.</title>
        <authorList>
            <person name="Yu Z."/>
            <person name="Shi D."/>
            <person name="Liu W."/>
            <person name="Meng F."/>
        </authorList>
    </citation>
    <scope>NUCLEOTIDE SEQUENCE [LARGE SCALE GENOMIC DNA]</scope>
    <source>
        <strain evidence="5 7">JE1</strain>
    </source>
</reference>
<evidence type="ECO:0000313" key="8">
    <source>
        <dbReference type="Proteomes" id="UP000448762"/>
    </source>
</evidence>
<dbReference type="PANTHER" id="PTHR33308:SF9">
    <property type="entry name" value="PEPTIDOGLYCAN HYDROLASE FLGJ"/>
    <property type="match status" value="1"/>
</dbReference>
<dbReference type="SMART" id="SM00728">
    <property type="entry name" value="ChW"/>
    <property type="match status" value="9"/>
</dbReference>
<organism evidence="6 8">
    <name type="scientific">Enterococcus faecium</name>
    <name type="common">Streptococcus faecium</name>
    <dbReference type="NCBI Taxonomy" id="1352"/>
    <lineage>
        <taxon>Bacteria</taxon>
        <taxon>Bacillati</taxon>
        <taxon>Bacillota</taxon>
        <taxon>Bacilli</taxon>
        <taxon>Lactobacillales</taxon>
        <taxon>Enterococcaceae</taxon>
        <taxon>Enterococcus</taxon>
    </lineage>
</organism>
<evidence type="ECO:0000259" key="4">
    <source>
        <dbReference type="SMART" id="SM00047"/>
    </source>
</evidence>
<feature type="compositionally biased region" description="Polar residues" evidence="3">
    <location>
        <begin position="401"/>
        <end position="423"/>
    </location>
</feature>
<protein>
    <submittedName>
        <fullName evidence="6">Mannosyl-glycoprotein endo-beta-N-acetylglucosamidase</fullName>
    </submittedName>
</protein>
<dbReference type="Proteomes" id="UP000275747">
    <property type="component" value="Chromosome"/>
</dbReference>
<dbReference type="Pfam" id="PF07538">
    <property type="entry name" value="ChW"/>
    <property type="match status" value="8"/>
</dbReference>
<dbReference type="PANTHER" id="PTHR33308">
    <property type="entry name" value="PEPTIDOGLYCAN HYDROLASE FLGJ"/>
    <property type="match status" value="1"/>
</dbReference>
<dbReference type="RefSeq" id="WP_002373331.1">
    <property type="nucleotide sequence ID" value="NZ_CABGQB010000006.1"/>
</dbReference>
<dbReference type="Gene3D" id="1.10.530.10">
    <property type="match status" value="1"/>
</dbReference>
<proteinExistence type="inferred from homology"/>
<feature type="region of interest" description="Disordered" evidence="3">
    <location>
        <begin position="50"/>
        <end position="102"/>
    </location>
</feature>
<name>A0A7V7GLV7_ENTFC</name>
<sequence length="1042" mass="115078">MKRRNNKKEREDNDVRKRIVAAVFLLVNATLLPNSLVFADTVLSNVQTTETSALSEDESAPSQSSLSGENSYQNLEDSSSAVENFTPPKISGNPSLQGANGRFEQMKPDKIHLSASKQTKESFIQQQSAHSYIDAQGVYEIVSTDVQLPDGQWVDKGTIQLVIPTEPTEQVTNYLAYYVAKKIKTYSLPLEKSADFLMFDDSLTLDKEHFLSSVRAYYSEVAAGPIIQTHISMTETYTTLNETDIYPTFYRQEEHQKISGPALITDKVALSDQTTWVHIQTANYEGWVAANSVTVHEPKTVPVEASQGQLSESAVASLSLDQAWLEQSEETISHSESYHVQRAVQISDQVFYVLTAKDSSIVFVPQKEFQPEDPVSAETDSSNEQIGTAESTASDSKETTDSSFQPENKVPQTDESTLRTARPSITYSTHVKNRGWLPNASSGQLSGTTGQSLQVEAFRIHLSSSLSGAIEYTSYVQGSGWQNWVSNGAISGTTGQVKQIEGINIRLTGQLAATYNVYYRVHVRNFGWLPWTMNGNPSGTLGYGHQIEAIEIQLLDKNSSGPATNGISYIEKEPSVLANTHVTNRGWLGQTDAANQAGTTGQRLSLQAMQLRLSENTIGGGITYQSHIANKGWETNWAQNGTISGTTGQNLPIEAIRINLTGTISTRYDVYYRVHAQEFGWMNWAKNGESAGTQGYAYRAEAIQIVLVRKGGAAPGATTRAFRIAPPRITLQGHVSNIGWVSQTSLNNSISYANQGRQFEAIRANLGTSRYTGDIQYDSHIADSGWTRTVSNGAISGTTGQNRSLQAFSFQLTGELAENYDIYYRAFVRSRGWLGWASNGQKAGSVRMNLPVEGIQLTIVENDRRPSGYQPNQLTILGQVNDQTPQGRFINSVSQSANRIAPAHGLYTSVMLAQAILETGYGTSYLAQHANNFFGMKFKDGEDEGKYGYIWHISNEVINGVVVPVNSKFRVYQSTDQSFLDNALKLRYGVSWDPNRYAGTWKVNARSYRDATHALTGTYATDPDYGQKLNNLIEYWKLDQFD</sequence>
<dbReference type="AlphaFoldDB" id="A0A7V7GLV7"/>
<reference evidence="6 8" key="1">
    <citation type="submission" date="2018-07" db="EMBL/GenBank/DDBJ databases">
        <title>High quality draft genome sequencing of Enterococcus faecium exhibiting probiotic potential isolated from mucus of freshwater fish.</title>
        <authorList>
            <person name="El-Jeni R."/>
            <person name="Ghedira K."/>
            <person name="Abdelhak S."/>
            <person name="El-Bour M."/>
            <person name="Bouhaouala-Zahar B."/>
        </authorList>
    </citation>
    <scope>NUCLEOTIDE SEQUENCE [LARGE SCALE GENOMIC DNA]</scope>
    <source>
        <strain evidence="6 8">R.A73</strain>
    </source>
</reference>
<dbReference type="InterPro" id="IPR051056">
    <property type="entry name" value="Glycosyl_Hydrolase_73"/>
</dbReference>
<evidence type="ECO:0000256" key="1">
    <source>
        <dbReference type="ARBA" id="ARBA00010266"/>
    </source>
</evidence>